<evidence type="ECO:0000256" key="2">
    <source>
        <dbReference type="ARBA" id="ARBA00023315"/>
    </source>
</evidence>
<keyword evidence="5" id="KW-1185">Reference proteome</keyword>
<dbReference type="EMBL" id="QQZY01000001">
    <property type="protein sequence ID" value="RDI75970.1"/>
    <property type="molecule type" value="Genomic_DNA"/>
</dbReference>
<dbReference type="SUPFAM" id="SSF55729">
    <property type="entry name" value="Acyl-CoA N-acyltransferases (Nat)"/>
    <property type="match status" value="1"/>
</dbReference>
<keyword evidence="2" id="KW-0012">Acyltransferase</keyword>
<dbReference type="Proteomes" id="UP000254134">
    <property type="component" value="Unassembled WGS sequence"/>
</dbReference>
<reference evidence="4 5" key="1">
    <citation type="submission" date="2018-07" db="EMBL/GenBank/DDBJ databases">
        <title>High-quality-draft genome sequence of Gaiella occulta.</title>
        <authorList>
            <person name="Severino R."/>
            <person name="Froufe H.J.C."/>
            <person name="Rainey F.A."/>
            <person name="Barroso C."/>
            <person name="Albuquerque L."/>
            <person name="Lobo-Da-Cunha A."/>
            <person name="Da Costa M.S."/>
            <person name="Egas C."/>
        </authorList>
    </citation>
    <scope>NUCLEOTIDE SEQUENCE [LARGE SCALE GENOMIC DNA]</scope>
    <source>
        <strain evidence="4 5">F2-233</strain>
    </source>
</reference>
<dbReference type="Gene3D" id="3.40.630.30">
    <property type="match status" value="1"/>
</dbReference>
<protein>
    <submittedName>
        <fullName evidence="4">Acetyltransferase (GNAT) domain</fullName>
    </submittedName>
</protein>
<name>A0A7M2Z101_9ACTN</name>
<dbReference type="InterPro" id="IPR016181">
    <property type="entry name" value="Acyl_CoA_acyltransferase"/>
</dbReference>
<evidence type="ECO:0000313" key="5">
    <source>
        <dbReference type="Proteomes" id="UP000254134"/>
    </source>
</evidence>
<dbReference type="PANTHER" id="PTHR43877">
    <property type="entry name" value="AMINOALKYLPHOSPHONATE N-ACETYLTRANSFERASE-RELATED-RELATED"/>
    <property type="match status" value="1"/>
</dbReference>
<gene>
    <name evidence="4" type="ORF">Gocc_0389</name>
</gene>
<dbReference type="InterPro" id="IPR050832">
    <property type="entry name" value="Bact_Acetyltransf"/>
</dbReference>
<dbReference type="AlphaFoldDB" id="A0A7M2Z101"/>
<dbReference type="InterPro" id="IPR000182">
    <property type="entry name" value="GNAT_dom"/>
</dbReference>
<dbReference type="PROSITE" id="PS51186">
    <property type="entry name" value="GNAT"/>
    <property type="match status" value="1"/>
</dbReference>
<sequence length="337" mass="35743">MTVRRATAADLPELEGLWRAFLAEAPPPREEACPAREVGEMREIVASGLGWVAERDGAAVGMALARRRGVRAARISDLYVRPEVRREGVAGALMRAVLAHLADDGVETVDLEVAASNAAARAVVARWGFREEALLLAAPLAGVAERLGKAVQAPSFGSIHAQTDDVDAIVKAVETMVPRLPGRSRGSIVTQPRGGYVTVYDDVCDRDPAMLRRLAREISTRTGLVVIVLGVEQETVVRMILFDRGGIVDEYASLPEFHRPLPPGEVVALQANPVVIERYTGASQASVRAAAPVAGTPSDLPPARDLLAGLAATLGLTGAEHGWSDAPALDGAIRVER</sequence>
<organism evidence="4 5">
    <name type="scientific">Gaiella occulta</name>
    <dbReference type="NCBI Taxonomy" id="1002870"/>
    <lineage>
        <taxon>Bacteria</taxon>
        <taxon>Bacillati</taxon>
        <taxon>Actinomycetota</taxon>
        <taxon>Thermoleophilia</taxon>
        <taxon>Gaiellales</taxon>
        <taxon>Gaiellaceae</taxon>
        <taxon>Gaiella</taxon>
    </lineage>
</organism>
<evidence type="ECO:0000259" key="3">
    <source>
        <dbReference type="PROSITE" id="PS51186"/>
    </source>
</evidence>
<accession>A0A7M2Z101</accession>
<comment type="caution">
    <text evidence="4">The sequence shown here is derived from an EMBL/GenBank/DDBJ whole genome shotgun (WGS) entry which is preliminary data.</text>
</comment>
<proteinExistence type="predicted"/>
<dbReference type="RefSeq" id="WP_181813289.1">
    <property type="nucleotide sequence ID" value="NZ_QQZY01000001.1"/>
</dbReference>
<evidence type="ECO:0000256" key="1">
    <source>
        <dbReference type="ARBA" id="ARBA00022679"/>
    </source>
</evidence>
<evidence type="ECO:0000313" key="4">
    <source>
        <dbReference type="EMBL" id="RDI75970.1"/>
    </source>
</evidence>
<dbReference type="CDD" id="cd04301">
    <property type="entry name" value="NAT_SF"/>
    <property type="match status" value="1"/>
</dbReference>
<dbReference type="GO" id="GO:0016747">
    <property type="term" value="F:acyltransferase activity, transferring groups other than amino-acyl groups"/>
    <property type="evidence" value="ECO:0007669"/>
    <property type="project" value="InterPro"/>
</dbReference>
<dbReference type="Pfam" id="PF00583">
    <property type="entry name" value="Acetyltransf_1"/>
    <property type="match status" value="1"/>
</dbReference>
<reference evidence="5" key="2">
    <citation type="journal article" date="2019" name="MicrobiologyOpen">
        <title>High-quality draft genome sequence of Gaiella occulta isolated from a 150 meter deep mineral water borehole and comparison with the genome sequences of other deep-branching lineages of the phylum Actinobacteria.</title>
        <authorList>
            <person name="Severino R."/>
            <person name="Froufe H.J.C."/>
            <person name="Barroso C."/>
            <person name="Albuquerque L."/>
            <person name="Lobo-da-Cunha A."/>
            <person name="da Costa M.S."/>
            <person name="Egas C."/>
        </authorList>
    </citation>
    <scope>NUCLEOTIDE SEQUENCE [LARGE SCALE GENOMIC DNA]</scope>
    <source>
        <strain evidence="5">F2-233</strain>
    </source>
</reference>
<feature type="domain" description="N-acetyltransferase" evidence="3">
    <location>
        <begin position="1"/>
        <end position="152"/>
    </location>
</feature>
<keyword evidence="1 4" id="KW-0808">Transferase</keyword>